<dbReference type="AlphaFoldDB" id="A0A840S991"/>
<keyword evidence="3" id="KW-1185">Reference proteome</keyword>
<dbReference type="PANTHER" id="PTHR30411">
    <property type="entry name" value="CYTOPLASMIC PROTEIN"/>
    <property type="match status" value="1"/>
</dbReference>
<gene>
    <name evidence="2" type="ORF">HNQ51_003441</name>
</gene>
<comment type="caution">
    <text evidence="2">The sequence shown here is derived from an EMBL/GenBank/DDBJ whole genome shotgun (WGS) entry which is preliminary data.</text>
</comment>
<dbReference type="InterPro" id="IPR036754">
    <property type="entry name" value="YbaK/aa-tRNA-synt-asso_dom_sf"/>
</dbReference>
<dbReference type="OrthoDB" id="8536235at2"/>
<evidence type="ECO:0000313" key="2">
    <source>
        <dbReference type="EMBL" id="MBB5206098.1"/>
    </source>
</evidence>
<protein>
    <submittedName>
        <fullName evidence="2">Prolyl-tRNA editing enzyme YbaK/EbsC (Cys-tRNA(Pro) deacylase)</fullName>
    </submittedName>
</protein>
<dbReference type="EMBL" id="JACHHO010000007">
    <property type="protein sequence ID" value="MBB5206098.1"/>
    <property type="molecule type" value="Genomic_DNA"/>
</dbReference>
<dbReference type="InterPro" id="IPR007214">
    <property type="entry name" value="YbaK/aa-tRNA-synth-assoc-dom"/>
</dbReference>
<organism evidence="2 3">
    <name type="scientific">Inhella inkyongensis</name>
    <dbReference type="NCBI Taxonomy" id="392593"/>
    <lineage>
        <taxon>Bacteria</taxon>
        <taxon>Pseudomonadati</taxon>
        <taxon>Pseudomonadota</taxon>
        <taxon>Betaproteobacteria</taxon>
        <taxon>Burkholderiales</taxon>
        <taxon>Sphaerotilaceae</taxon>
        <taxon>Inhella</taxon>
    </lineage>
</organism>
<dbReference type="GO" id="GO:0002161">
    <property type="term" value="F:aminoacyl-tRNA deacylase activity"/>
    <property type="evidence" value="ECO:0007669"/>
    <property type="project" value="InterPro"/>
</dbReference>
<feature type="domain" description="YbaK/aminoacyl-tRNA synthetase-associated" evidence="1">
    <location>
        <begin position="33"/>
        <end position="157"/>
    </location>
</feature>
<evidence type="ECO:0000259" key="1">
    <source>
        <dbReference type="Pfam" id="PF04073"/>
    </source>
</evidence>
<dbReference type="PANTHER" id="PTHR30411:SF1">
    <property type="entry name" value="CYTOPLASMIC PROTEIN"/>
    <property type="match status" value="1"/>
</dbReference>
<dbReference type="Pfam" id="PF04073">
    <property type="entry name" value="tRNA_edit"/>
    <property type="match status" value="1"/>
</dbReference>
<dbReference type="Proteomes" id="UP000554837">
    <property type="component" value="Unassembled WGS sequence"/>
</dbReference>
<accession>A0A840S991</accession>
<dbReference type="RefSeq" id="WP_138856373.1">
    <property type="nucleotide sequence ID" value="NZ_CP040709.1"/>
</dbReference>
<dbReference type="SUPFAM" id="SSF55826">
    <property type="entry name" value="YbaK/ProRS associated domain"/>
    <property type="match status" value="1"/>
</dbReference>
<sequence length="171" mass="18068">MSQTHDDSHPGVARVRGALRAAGCQAEPRWLDEATHTAAQAAEALGVPLGAIAKSVLLRFGEQAVLCITAGDRRVNAASLSAEFGQKFGPHQKADADFVRRHTGFAIGGVAPLGFEPSPGSAAPQVLMDPSLMRFETVWAAAGHPRTVFGLPPQQLLQHSQARLTPFADET</sequence>
<name>A0A840S991_9BURK</name>
<dbReference type="CDD" id="cd04333">
    <property type="entry name" value="ProX_deacylase"/>
    <property type="match status" value="1"/>
</dbReference>
<dbReference type="Gene3D" id="3.90.960.10">
    <property type="entry name" value="YbaK/aminoacyl-tRNA synthetase-associated domain"/>
    <property type="match status" value="1"/>
</dbReference>
<reference evidence="2 3" key="1">
    <citation type="submission" date="2020-08" db="EMBL/GenBank/DDBJ databases">
        <title>Genomic Encyclopedia of Type Strains, Phase IV (KMG-IV): sequencing the most valuable type-strain genomes for metagenomic binning, comparative biology and taxonomic classification.</title>
        <authorList>
            <person name="Goeker M."/>
        </authorList>
    </citation>
    <scope>NUCLEOTIDE SEQUENCE [LARGE SCALE GENOMIC DNA]</scope>
    <source>
        <strain evidence="2 3">DSM 23958</strain>
    </source>
</reference>
<evidence type="ECO:0000313" key="3">
    <source>
        <dbReference type="Proteomes" id="UP000554837"/>
    </source>
</evidence>
<proteinExistence type="predicted"/>